<evidence type="ECO:0000313" key="2">
    <source>
        <dbReference type="Proteomes" id="UP000054928"/>
    </source>
</evidence>
<accession>A0A0P1AKX5</accession>
<dbReference type="GeneID" id="36407410"/>
<proteinExistence type="predicted"/>
<dbReference type="EMBL" id="CCYD01000610">
    <property type="protein sequence ID" value="CEG42049.1"/>
    <property type="molecule type" value="Genomic_DNA"/>
</dbReference>
<evidence type="ECO:0000313" key="1">
    <source>
        <dbReference type="EMBL" id="CEG42049.1"/>
    </source>
</evidence>
<organism evidence="1 2">
    <name type="scientific">Plasmopara halstedii</name>
    <name type="common">Downy mildew of sunflower</name>
    <dbReference type="NCBI Taxonomy" id="4781"/>
    <lineage>
        <taxon>Eukaryota</taxon>
        <taxon>Sar</taxon>
        <taxon>Stramenopiles</taxon>
        <taxon>Oomycota</taxon>
        <taxon>Peronosporomycetes</taxon>
        <taxon>Peronosporales</taxon>
        <taxon>Peronosporaceae</taxon>
        <taxon>Plasmopara</taxon>
    </lineage>
</organism>
<name>A0A0P1AKX5_PLAHL</name>
<dbReference type="AlphaFoldDB" id="A0A0P1AKX5"/>
<protein>
    <submittedName>
        <fullName evidence="1">Uncharacterized protein</fullName>
    </submittedName>
</protein>
<reference evidence="2" key="1">
    <citation type="submission" date="2014-09" db="EMBL/GenBank/DDBJ databases">
        <authorList>
            <person name="Sharma Rahul"/>
            <person name="Thines Marco"/>
        </authorList>
    </citation>
    <scope>NUCLEOTIDE SEQUENCE [LARGE SCALE GENOMIC DNA]</scope>
</reference>
<dbReference type="RefSeq" id="XP_024578418.1">
    <property type="nucleotide sequence ID" value="XM_024727886.1"/>
</dbReference>
<keyword evidence="2" id="KW-1185">Reference proteome</keyword>
<sequence length="92" mass="10561">MIPELYGGHYSKFWKLKALAYHTVRFDDFGGIVSFKLNLTTSNAFIPVPKSRSGHQHLTERAVRYAHQYRSKGSKNHIRIFCRGNFCVGTCP</sequence>
<dbReference type="Proteomes" id="UP000054928">
    <property type="component" value="Unassembled WGS sequence"/>
</dbReference>